<evidence type="ECO:0000256" key="4">
    <source>
        <dbReference type="ARBA" id="ARBA00019403"/>
    </source>
</evidence>
<dbReference type="Gene3D" id="3.40.470.10">
    <property type="entry name" value="Uracil-DNA glycosylase-like domain"/>
    <property type="match status" value="1"/>
</dbReference>
<dbReference type="InterPro" id="IPR005273">
    <property type="entry name" value="Ura-DNA_glyco_family4"/>
</dbReference>
<accession>A0A1C0AC09</accession>
<protein>
    <recommendedName>
        <fullName evidence="4">Type-4 uracil-DNA glycosylase</fullName>
        <ecNumber evidence="3">3.2.2.27</ecNumber>
    </recommendedName>
</protein>
<dbReference type="NCBIfam" id="TIGR00758">
    <property type="entry name" value="UDG_fam4"/>
    <property type="match status" value="1"/>
</dbReference>
<dbReference type="GO" id="GO:0051539">
    <property type="term" value="F:4 iron, 4 sulfur cluster binding"/>
    <property type="evidence" value="ECO:0007669"/>
    <property type="project" value="UniProtKB-KW"/>
</dbReference>
<dbReference type="OrthoDB" id="5290748at2"/>
<evidence type="ECO:0000256" key="8">
    <source>
        <dbReference type="ARBA" id="ARBA00022801"/>
    </source>
</evidence>
<evidence type="ECO:0000313" key="13">
    <source>
        <dbReference type="EMBL" id="OCL27916.1"/>
    </source>
</evidence>
<sequence>MLFYSKEQLELFDEKGESRFKSLEELKSIATKCQRCSLCDKAKQVVFGNGNSKAGLMLVGEGPGADEDKEGIPFVGKAGQLLNKILDAAEIEREDIYITNVVKCRPPGNRQPTFDEMKSCLWILAQEIRLVNPKIIVPLGSTALRGLLDPKGRITRIRGRWFESKGYYFLPTFHPAALLRDEKKKLPVWKDFLKIKKAYNRYLELKNQGEEV</sequence>
<keyword evidence="6" id="KW-0479">Metal-binding</keyword>
<evidence type="ECO:0000256" key="6">
    <source>
        <dbReference type="ARBA" id="ARBA00022723"/>
    </source>
</evidence>
<dbReference type="EMBL" id="LWDV01000006">
    <property type="protein sequence ID" value="OCL27916.1"/>
    <property type="molecule type" value="Genomic_DNA"/>
</dbReference>
<organism evidence="13 14">
    <name type="scientific">Orenia metallireducens</name>
    <dbReference type="NCBI Taxonomy" id="1413210"/>
    <lineage>
        <taxon>Bacteria</taxon>
        <taxon>Bacillati</taxon>
        <taxon>Bacillota</taxon>
        <taxon>Clostridia</taxon>
        <taxon>Halanaerobiales</taxon>
        <taxon>Halobacteroidaceae</taxon>
        <taxon>Orenia</taxon>
    </lineage>
</organism>
<evidence type="ECO:0000313" key="14">
    <source>
        <dbReference type="Proteomes" id="UP000093514"/>
    </source>
</evidence>
<keyword evidence="10" id="KW-0411">Iron-sulfur</keyword>
<evidence type="ECO:0000256" key="5">
    <source>
        <dbReference type="ARBA" id="ARBA00022485"/>
    </source>
</evidence>
<dbReference type="Proteomes" id="UP000093514">
    <property type="component" value="Unassembled WGS sequence"/>
</dbReference>
<dbReference type="InterPro" id="IPR051536">
    <property type="entry name" value="UDG_Type-4/5"/>
</dbReference>
<evidence type="ECO:0000256" key="11">
    <source>
        <dbReference type="ARBA" id="ARBA00023204"/>
    </source>
</evidence>
<dbReference type="SMART" id="SM00986">
    <property type="entry name" value="UDG"/>
    <property type="match status" value="1"/>
</dbReference>
<dbReference type="GO" id="GO:0006281">
    <property type="term" value="P:DNA repair"/>
    <property type="evidence" value="ECO:0007669"/>
    <property type="project" value="UniProtKB-KW"/>
</dbReference>
<gene>
    <name evidence="13" type="ORF">U472_01565</name>
</gene>
<dbReference type="AlphaFoldDB" id="A0A1C0AC09"/>
<evidence type="ECO:0000256" key="10">
    <source>
        <dbReference type="ARBA" id="ARBA00023014"/>
    </source>
</evidence>
<keyword evidence="11" id="KW-0234">DNA repair</keyword>
<evidence type="ECO:0000256" key="9">
    <source>
        <dbReference type="ARBA" id="ARBA00023004"/>
    </source>
</evidence>
<dbReference type="GO" id="GO:0004844">
    <property type="term" value="F:uracil DNA N-glycosylase activity"/>
    <property type="evidence" value="ECO:0007669"/>
    <property type="project" value="UniProtKB-EC"/>
</dbReference>
<dbReference type="SUPFAM" id="SSF52141">
    <property type="entry name" value="Uracil-DNA glycosylase-like"/>
    <property type="match status" value="1"/>
</dbReference>
<dbReference type="RefSeq" id="WP_068714840.1">
    <property type="nucleotide sequence ID" value="NZ_LWDV01000006.1"/>
</dbReference>
<keyword evidence="8" id="KW-0378">Hydrolase</keyword>
<comment type="catalytic activity">
    <reaction evidence="1">
        <text>Hydrolyzes single-stranded DNA or mismatched double-stranded DNA and polynucleotides, releasing free uracil.</text>
        <dbReference type="EC" id="3.2.2.27"/>
    </reaction>
</comment>
<dbReference type="PANTHER" id="PTHR33693:SF1">
    <property type="entry name" value="TYPE-4 URACIL-DNA GLYCOSYLASE"/>
    <property type="match status" value="1"/>
</dbReference>
<dbReference type="Pfam" id="PF03167">
    <property type="entry name" value="UDG"/>
    <property type="match status" value="1"/>
</dbReference>
<name>A0A1C0AC09_9FIRM</name>
<evidence type="ECO:0000259" key="12">
    <source>
        <dbReference type="SMART" id="SM00986"/>
    </source>
</evidence>
<proteinExistence type="inferred from homology"/>
<keyword evidence="7" id="KW-0227">DNA damage</keyword>
<dbReference type="EC" id="3.2.2.27" evidence="3"/>
<comment type="caution">
    <text evidence="13">The sequence shown here is derived from an EMBL/GenBank/DDBJ whole genome shotgun (WGS) entry which is preliminary data.</text>
</comment>
<keyword evidence="14" id="KW-1185">Reference proteome</keyword>
<dbReference type="GO" id="GO:0046872">
    <property type="term" value="F:metal ion binding"/>
    <property type="evidence" value="ECO:0007669"/>
    <property type="project" value="UniProtKB-KW"/>
</dbReference>
<reference evidence="13 14" key="2">
    <citation type="submission" date="2016-08" db="EMBL/GenBank/DDBJ databases">
        <title>Orenia metallireducens sp. nov. strain Z6, a Novel Metal-reducing Firmicute from the Deep Subsurface.</title>
        <authorList>
            <person name="Maxim B.I."/>
            <person name="Kenneth K."/>
            <person name="Flynn T.M."/>
            <person name="Oloughlin E.J."/>
            <person name="Locke R.A."/>
            <person name="Weber J.R."/>
            <person name="Egan S.M."/>
            <person name="Mackie R.I."/>
            <person name="Cann I.K."/>
        </authorList>
    </citation>
    <scope>NUCLEOTIDE SEQUENCE [LARGE SCALE GENOMIC DNA]</scope>
    <source>
        <strain evidence="13 14">Z6</strain>
    </source>
</reference>
<dbReference type="CDD" id="cd10030">
    <property type="entry name" value="UDG-F4_TTUDGA_SPO1dp_like"/>
    <property type="match status" value="1"/>
</dbReference>
<feature type="domain" description="Uracil-DNA glycosylase-like" evidence="12">
    <location>
        <begin position="47"/>
        <end position="193"/>
    </location>
</feature>
<dbReference type="PANTHER" id="PTHR33693">
    <property type="entry name" value="TYPE-5 URACIL-DNA GLYCOSYLASE"/>
    <property type="match status" value="1"/>
</dbReference>
<keyword evidence="9" id="KW-0408">Iron</keyword>
<evidence type="ECO:0000256" key="3">
    <source>
        <dbReference type="ARBA" id="ARBA00012030"/>
    </source>
</evidence>
<evidence type="ECO:0000256" key="2">
    <source>
        <dbReference type="ARBA" id="ARBA00006521"/>
    </source>
</evidence>
<keyword evidence="5" id="KW-0004">4Fe-4S</keyword>
<evidence type="ECO:0000256" key="1">
    <source>
        <dbReference type="ARBA" id="ARBA00001400"/>
    </source>
</evidence>
<reference evidence="14" key="1">
    <citation type="submission" date="2016-07" db="EMBL/GenBank/DDBJ databases">
        <authorList>
            <person name="Florea S."/>
            <person name="Webb J.S."/>
            <person name="Jaromczyk J."/>
            <person name="Schardl C.L."/>
        </authorList>
    </citation>
    <scope>NUCLEOTIDE SEQUENCE [LARGE SCALE GENOMIC DNA]</scope>
    <source>
        <strain evidence="14">Z6</strain>
    </source>
</reference>
<comment type="similarity">
    <text evidence="2">Belongs to the uracil-DNA glycosylase (UDG) superfamily. Type 4 (UDGa) family.</text>
</comment>
<evidence type="ECO:0000256" key="7">
    <source>
        <dbReference type="ARBA" id="ARBA00022763"/>
    </source>
</evidence>
<dbReference type="SMART" id="SM00987">
    <property type="entry name" value="UreE_C"/>
    <property type="match status" value="1"/>
</dbReference>
<dbReference type="InterPro" id="IPR036895">
    <property type="entry name" value="Uracil-DNA_glycosylase-like_sf"/>
</dbReference>
<dbReference type="InterPro" id="IPR005122">
    <property type="entry name" value="Uracil-DNA_glycosylase-like"/>
</dbReference>